<dbReference type="InterPro" id="IPR029286">
    <property type="entry name" value="AUNIP"/>
</dbReference>
<feature type="compositionally biased region" description="Polar residues" evidence="1">
    <location>
        <begin position="287"/>
        <end position="299"/>
    </location>
</feature>
<keyword evidence="3" id="KW-0418">Kinase</keyword>
<dbReference type="GO" id="GO:0007051">
    <property type="term" value="P:spindle organization"/>
    <property type="evidence" value="ECO:0007669"/>
    <property type="project" value="TreeGrafter"/>
</dbReference>
<organism evidence="2 3">
    <name type="scientific">Clupea harengus</name>
    <name type="common">Atlantic herring</name>
    <dbReference type="NCBI Taxonomy" id="7950"/>
    <lineage>
        <taxon>Eukaryota</taxon>
        <taxon>Metazoa</taxon>
        <taxon>Chordata</taxon>
        <taxon>Craniata</taxon>
        <taxon>Vertebrata</taxon>
        <taxon>Euteleostomi</taxon>
        <taxon>Actinopterygii</taxon>
        <taxon>Neopterygii</taxon>
        <taxon>Teleostei</taxon>
        <taxon>Clupei</taxon>
        <taxon>Clupeiformes</taxon>
        <taxon>Clupeoidei</taxon>
        <taxon>Clupeidae</taxon>
        <taxon>Clupea</taxon>
    </lineage>
</organism>
<sequence length="416" mass="46525">MKKKASTSLSEKDDCNVWIDTAELREKKRKRQMRPISKLLNPFARGGGYSVAVALNFTQTKLDMPATKQSTISSFFSPQRKEAEKKTTLPLNGSDTVLRSEERQPITKLGCQNSAKNTDMLIESETFGISERTCGERSVHERERDIPMYSSNSKKEQMFLHLISGYESEGEVEEPEGKRRFSEPCSIPTAAYKHVPVPRHSQVKSCLPVPETLPLSHWDYNTQDSHCLKTLRQKNIPVEAQADVFCTSQTNEGDFRAQMHLAGHTSTRRKASPTLSSPAKHSGKENCPSNTVRWQNLGWNGSPPMKMRPSLPSSPVAKCRPRGTKCLSPKRPLSEAAQEFKTDSLASLFTQDTQGFRVIAHRNHQSWSPLKDQTNNASVGGWKVPSVGALEGDTDPELEAEMLFTQDSQGNQVIKH</sequence>
<reference evidence="3" key="1">
    <citation type="submission" date="2025-08" db="UniProtKB">
        <authorList>
            <consortium name="RefSeq"/>
        </authorList>
    </citation>
    <scope>IDENTIFICATION</scope>
</reference>
<protein>
    <submittedName>
        <fullName evidence="3">Aurora kinase A and ninein-interacting protein</fullName>
    </submittedName>
</protein>
<dbReference type="OrthoDB" id="9946974at2759"/>
<accession>A0A6P3W492</accession>
<dbReference type="PANTHER" id="PTHR14526:SF2">
    <property type="entry name" value="AURORA KINASE A AND NINEIN-INTERACTING PROTEIN"/>
    <property type="match status" value="1"/>
</dbReference>
<dbReference type="AlphaFoldDB" id="A0A6P3W492"/>
<dbReference type="Proteomes" id="UP000515152">
    <property type="component" value="Chromosome 19"/>
</dbReference>
<dbReference type="GO" id="GO:0000922">
    <property type="term" value="C:spindle pole"/>
    <property type="evidence" value="ECO:0007669"/>
    <property type="project" value="TreeGrafter"/>
</dbReference>
<dbReference type="GO" id="GO:0005813">
    <property type="term" value="C:centrosome"/>
    <property type="evidence" value="ECO:0007669"/>
    <property type="project" value="TreeGrafter"/>
</dbReference>
<name>A0A6P3W492_CLUHA</name>
<dbReference type="KEGG" id="char:105905334"/>
<gene>
    <name evidence="3" type="primary">LOC105905334</name>
</gene>
<evidence type="ECO:0000313" key="3">
    <source>
        <dbReference type="RefSeq" id="XP_012688791.2"/>
    </source>
</evidence>
<proteinExistence type="predicted"/>
<feature type="region of interest" description="Disordered" evidence="1">
    <location>
        <begin position="263"/>
        <end position="331"/>
    </location>
</feature>
<dbReference type="PANTHER" id="PTHR14526">
    <property type="entry name" value="AURORA KINASE A AND NINEIN-INTERACTING PROTEIN"/>
    <property type="match status" value="1"/>
</dbReference>
<keyword evidence="2" id="KW-1185">Reference proteome</keyword>
<dbReference type="GeneID" id="105905334"/>
<evidence type="ECO:0000256" key="1">
    <source>
        <dbReference type="SAM" id="MobiDB-lite"/>
    </source>
</evidence>
<keyword evidence="3" id="KW-0808">Transferase</keyword>
<evidence type="ECO:0000313" key="2">
    <source>
        <dbReference type="Proteomes" id="UP000515152"/>
    </source>
</evidence>
<dbReference type="Pfam" id="PF15334">
    <property type="entry name" value="AIB"/>
    <property type="match status" value="1"/>
</dbReference>
<dbReference type="RefSeq" id="XP_012688791.2">
    <property type="nucleotide sequence ID" value="XM_012833337.3"/>
</dbReference>
<dbReference type="GO" id="GO:0016301">
    <property type="term" value="F:kinase activity"/>
    <property type="evidence" value="ECO:0007669"/>
    <property type="project" value="UniProtKB-KW"/>
</dbReference>